<protein>
    <recommendedName>
        <fullName evidence="1">NYN domain-containing protein</fullName>
    </recommendedName>
</protein>
<dbReference type="GO" id="GO:0005777">
    <property type="term" value="C:peroxisome"/>
    <property type="evidence" value="ECO:0007669"/>
    <property type="project" value="InterPro"/>
</dbReference>
<dbReference type="Proteomes" id="UP000836841">
    <property type="component" value="Chromosome 3"/>
</dbReference>
<keyword evidence="3" id="KW-1185">Reference proteome</keyword>
<evidence type="ECO:0000313" key="2">
    <source>
        <dbReference type="EMBL" id="CAH2055139.1"/>
    </source>
</evidence>
<sequence>MLGEKILKNVRVWLGFSKMMKNRAAATPEFANSKTLVWWDMDDCPVPNGYDPSRLGPRIDTELKKLGYNGPLTIIAMGDLEGIPHEFLRALADTGVVIKHQPPVTIMVISSCVLVESTTEYLCESRHGYNFLVAYPPHSEPENPHPPSLVICGEWLWNRDSLLKGRIKQAAEFVIFPDSGSAEETRGLVMGGHMFSCELCEFDGPGFEDLTTHLDSPEHAEEMKLEYEAREHKFLLAAEQEAKARKNTKVKKILTMTPNIQPHFDSVLTFVDATNITFVGKNVERCRKGPNAEQSQEVEEAI</sequence>
<reference evidence="2 3" key="1">
    <citation type="submission" date="2022-03" db="EMBL/GenBank/DDBJ databases">
        <authorList>
            <person name="Nunn A."/>
            <person name="Chopra R."/>
            <person name="Nunn A."/>
            <person name="Contreras Garrido A."/>
        </authorList>
    </citation>
    <scope>NUCLEOTIDE SEQUENCE [LARGE SCALE GENOMIC DNA]</scope>
</reference>
<feature type="non-terminal residue" evidence="2">
    <location>
        <position position="1"/>
    </location>
</feature>
<dbReference type="PANTHER" id="PTHR14379">
    <property type="entry name" value="LIMKAIN B LKAP"/>
    <property type="match status" value="1"/>
</dbReference>
<dbReference type="GO" id="GO:0004540">
    <property type="term" value="F:RNA nuclease activity"/>
    <property type="evidence" value="ECO:0007669"/>
    <property type="project" value="InterPro"/>
</dbReference>
<accession>A0AAU9S6W7</accession>
<proteinExistence type="predicted"/>
<organism evidence="2 3">
    <name type="scientific">Thlaspi arvense</name>
    <name type="common">Field penny-cress</name>
    <dbReference type="NCBI Taxonomy" id="13288"/>
    <lineage>
        <taxon>Eukaryota</taxon>
        <taxon>Viridiplantae</taxon>
        <taxon>Streptophyta</taxon>
        <taxon>Embryophyta</taxon>
        <taxon>Tracheophyta</taxon>
        <taxon>Spermatophyta</taxon>
        <taxon>Magnoliopsida</taxon>
        <taxon>eudicotyledons</taxon>
        <taxon>Gunneridae</taxon>
        <taxon>Pentapetalae</taxon>
        <taxon>rosids</taxon>
        <taxon>malvids</taxon>
        <taxon>Brassicales</taxon>
        <taxon>Brassicaceae</taxon>
        <taxon>Thlaspideae</taxon>
        <taxon>Thlaspi</taxon>
    </lineage>
</organism>
<dbReference type="CDD" id="cd10910">
    <property type="entry name" value="PIN_limkain_b1_N_like"/>
    <property type="match status" value="1"/>
</dbReference>
<evidence type="ECO:0000259" key="1">
    <source>
        <dbReference type="Pfam" id="PF01936"/>
    </source>
</evidence>
<dbReference type="InterPro" id="IPR024768">
    <property type="entry name" value="Marf1"/>
</dbReference>
<dbReference type="InterPro" id="IPR021139">
    <property type="entry name" value="NYN"/>
</dbReference>
<dbReference type="Pfam" id="PF01936">
    <property type="entry name" value="NYN"/>
    <property type="match status" value="1"/>
</dbReference>
<dbReference type="PANTHER" id="PTHR14379:SF32">
    <property type="entry name" value="C2H2-TYPE DOMAIN-CONTAINING PROTEIN"/>
    <property type="match status" value="1"/>
</dbReference>
<name>A0AAU9S6W7_THLAR</name>
<dbReference type="EMBL" id="OU466859">
    <property type="protein sequence ID" value="CAH2055139.1"/>
    <property type="molecule type" value="Genomic_DNA"/>
</dbReference>
<evidence type="ECO:0000313" key="3">
    <source>
        <dbReference type="Proteomes" id="UP000836841"/>
    </source>
</evidence>
<feature type="domain" description="NYN" evidence="1">
    <location>
        <begin position="34"/>
        <end position="102"/>
    </location>
</feature>
<gene>
    <name evidence="2" type="ORF">TAV2_LOCUS9605</name>
</gene>
<dbReference type="GO" id="GO:0010468">
    <property type="term" value="P:regulation of gene expression"/>
    <property type="evidence" value="ECO:0007669"/>
    <property type="project" value="InterPro"/>
</dbReference>
<dbReference type="AlphaFoldDB" id="A0AAU9S6W7"/>